<evidence type="ECO:0000256" key="1">
    <source>
        <dbReference type="SAM" id="Phobius"/>
    </source>
</evidence>
<dbReference type="RefSeq" id="WP_054478564.1">
    <property type="nucleotide sequence ID" value="NZ_CAWMRL010000023.1"/>
</dbReference>
<feature type="transmembrane region" description="Helical" evidence="1">
    <location>
        <begin position="12"/>
        <end position="39"/>
    </location>
</feature>
<sequence>MKHQKATYRALLLLTSLWFILFFCMVFITSLILATIFYFTDGQFFFSLEDVYYSFKMGASTGIPTGIGIWIMSKLKENKD</sequence>
<dbReference type="OrthoDB" id="6465341at2"/>
<dbReference type="Proteomes" id="UP000322184">
    <property type="component" value="Unassembled WGS sequence"/>
</dbReference>
<name>A0A5B0VJG7_9GAMM</name>
<protein>
    <submittedName>
        <fullName evidence="2">Uncharacterized protein</fullName>
    </submittedName>
</protein>
<keyword evidence="1" id="KW-0812">Transmembrane</keyword>
<organism evidence="2 3">
    <name type="scientific">Photorhabdus heterorhabditis</name>
    <dbReference type="NCBI Taxonomy" id="880156"/>
    <lineage>
        <taxon>Bacteria</taxon>
        <taxon>Pseudomonadati</taxon>
        <taxon>Pseudomonadota</taxon>
        <taxon>Gammaproteobacteria</taxon>
        <taxon>Enterobacterales</taxon>
        <taxon>Morganellaceae</taxon>
        <taxon>Photorhabdus</taxon>
    </lineage>
</organism>
<keyword evidence="1" id="KW-0472">Membrane</keyword>
<reference evidence="2 3" key="1">
    <citation type="submission" date="2019-09" db="EMBL/GenBank/DDBJ databases">
        <title>Whole genome sequence of Photorhabdus heterorhabditis strain ETL (Enterobacteriales: Enterobacteriaceae) a bacterial symbiont of Heterorhabditis zealandica strain ETL (Rhabditida: Heterorhabditidae).</title>
        <authorList>
            <person name="Lulamba T.E."/>
            <person name="Serepa-Dlamini M.H."/>
        </authorList>
    </citation>
    <scope>NUCLEOTIDE SEQUENCE [LARGE SCALE GENOMIC DNA]</scope>
    <source>
        <strain evidence="2 3">ETL</strain>
    </source>
</reference>
<dbReference type="EMBL" id="VTUW01000083">
    <property type="protein sequence ID" value="KAA1174548.1"/>
    <property type="molecule type" value="Genomic_DNA"/>
</dbReference>
<keyword evidence="1" id="KW-1133">Transmembrane helix</keyword>
<gene>
    <name evidence="2" type="ORF">F0L16_20995</name>
</gene>
<evidence type="ECO:0000313" key="3">
    <source>
        <dbReference type="Proteomes" id="UP000322184"/>
    </source>
</evidence>
<accession>A0A5B0VJG7</accession>
<feature type="transmembrane region" description="Helical" evidence="1">
    <location>
        <begin position="51"/>
        <end position="72"/>
    </location>
</feature>
<dbReference type="AlphaFoldDB" id="A0A5B0VJG7"/>
<evidence type="ECO:0000313" key="2">
    <source>
        <dbReference type="EMBL" id="KAA1174548.1"/>
    </source>
</evidence>
<comment type="caution">
    <text evidence="2">The sequence shown here is derived from an EMBL/GenBank/DDBJ whole genome shotgun (WGS) entry which is preliminary data.</text>
</comment>
<proteinExistence type="predicted"/>